<evidence type="ECO:0000313" key="3">
    <source>
        <dbReference type="EMBL" id="GLX77132.1"/>
    </source>
</evidence>
<dbReference type="SUPFAM" id="SSF143120">
    <property type="entry name" value="YefM-like"/>
    <property type="match status" value="1"/>
</dbReference>
<dbReference type="InterPro" id="IPR006442">
    <property type="entry name" value="Antitoxin_Phd/YefM"/>
</dbReference>
<evidence type="ECO:0000313" key="4">
    <source>
        <dbReference type="Proteomes" id="UP001157186"/>
    </source>
</evidence>
<gene>
    <name evidence="3" type="ORF">tinsulaeT_04720</name>
</gene>
<comment type="function">
    <text evidence="2">Antitoxin component of a type II toxin-antitoxin (TA) system.</text>
</comment>
<dbReference type="InterPro" id="IPR036165">
    <property type="entry name" value="YefM-like_sf"/>
</dbReference>
<name>A0ABQ6GRA5_9GAMM</name>
<accession>A0ABQ6GRA5</accession>
<dbReference type="Proteomes" id="UP001157186">
    <property type="component" value="Unassembled WGS sequence"/>
</dbReference>
<organism evidence="3 4">
    <name type="scientific">Thalassotalea insulae</name>
    <dbReference type="NCBI Taxonomy" id="2056778"/>
    <lineage>
        <taxon>Bacteria</taxon>
        <taxon>Pseudomonadati</taxon>
        <taxon>Pseudomonadota</taxon>
        <taxon>Gammaproteobacteria</taxon>
        <taxon>Alteromonadales</taxon>
        <taxon>Colwelliaceae</taxon>
        <taxon>Thalassotalea</taxon>
    </lineage>
</organism>
<keyword evidence="4" id="KW-1185">Reference proteome</keyword>
<protein>
    <recommendedName>
        <fullName evidence="2">Antitoxin</fullName>
    </recommendedName>
</protein>
<reference evidence="3 4" key="1">
    <citation type="submission" date="2023-03" db="EMBL/GenBank/DDBJ databases">
        <title>Draft genome sequence of Thalassotalea insulae KCTC 62186T.</title>
        <authorList>
            <person name="Sawabe T."/>
        </authorList>
    </citation>
    <scope>NUCLEOTIDE SEQUENCE [LARGE SCALE GENOMIC DNA]</scope>
    <source>
        <strain evidence="3 4">KCTC 62186</strain>
    </source>
</reference>
<dbReference type="RefSeq" id="WP_284242966.1">
    <property type="nucleotide sequence ID" value="NZ_BSST01000001.1"/>
</dbReference>
<comment type="caution">
    <text evidence="3">The sequence shown here is derived from an EMBL/GenBank/DDBJ whole genome shotgun (WGS) entry which is preliminary data.</text>
</comment>
<evidence type="ECO:0000256" key="1">
    <source>
        <dbReference type="ARBA" id="ARBA00009981"/>
    </source>
</evidence>
<proteinExistence type="inferred from homology"/>
<dbReference type="EMBL" id="BSST01000001">
    <property type="protein sequence ID" value="GLX77132.1"/>
    <property type="molecule type" value="Genomic_DNA"/>
</dbReference>
<dbReference type="Pfam" id="PF02604">
    <property type="entry name" value="PhdYeFM_antitox"/>
    <property type="match status" value="1"/>
</dbReference>
<evidence type="ECO:0000256" key="2">
    <source>
        <dbReference type="RuleBase" id="RU362080"/>
    </source>
</evidence>
<sequence length="78" mass="9059">MNIKPISYMKANAAKLHDELEFEPMHVTQNGHEYLVVQTAEAYQMQQEKMAFMELIIKREINISKGKVSDLDEFLTSI</sequence>
<comment type="similarity">
    <text evidence="1 2">Belongs to the phD/YefM antitoxin family.</text>
</comment>